<evidence type="ECO:0000313" key="3">
    <source>
        <dbReference type="EMBL" id="MBP1955628.1"/>
    </source>
</evidence>
<keyword evidence="2" id="KW-0812">Transmembrane</keyword>
<comment type="caution">
    <text evidence="3">The sequence shown here is derived from an EMBL/GenBank/DDBJ whole genome shotgun (WGS) entry which is preliminary data.</text>
</comment>
<protein>
    <submittedName>
        <fullName evidence="3">Surface glycoprotein (TIGR04207 family)</fullName>
    </submittedName>
</protein>
<dbReference type="Proteomes" id="UP000765891">
    <property type="component" value="Unassembled WGS sequence"/>
</dbReference>
<sequence length="900" mass="91755">MRSRVRALGLAALLLVSVVAGSVAFAGGAAAKGTSNATVTAEPTTAGATANHTVNATIGSDSASSALNGLLVDYDATESATTVGGVRLDTVHNASIYRANDSTVENVTDDLDAVNQSNDGHTLTFTFGGSYQLHEGDVVHVSYGGVGNPTSAGEYEVAVVANPQSQNAITTNYTVTADPANLNATLAPNGDGVESTHTLVATPGSAYDDVTLDSATVDYGWDVRDADPTSTPTAFVDRNGNATYDAGTDTKLNVTAPPEVDGANDTVSLDFDGAYTLNATDSVVLRYESANAETIDDYTVGLRFDGGERLTDGVSVTDGMDWDAASLYATPAAVGASGATHTVGVHDFDAANHGNSLNSVTIDYGAGEYPADVSDVGRDDIEEIELYHDGSYVDVTDDLSEVDGSDDGTTLTLGFGGDYTVHEGDSLDVRYDDVTNPDANASVETTVAVGVNGAGSPAHATLSLTYRELGSFFLADRDDAVTNATHVVYAFPGQAQDGAELDTVTVRYGGDAHAFDGDLSGVTANTTRSIVAESRFGFDTETQPLDVTRVEASADAVTFHVADGNYTMSPGHLVGLGYWNVENPTTAGDYWVNVSVNGNGSDTTNRTFTVEPHTNVTSASLDAANDTAGATTTYTLRATIDTGANPADRRDVLEDAALDLPAYAESGLDEADWRNASVDAVEIERADGSTEALTDYHVHAYAPTRVHVTGDVTVSTGDTLVVTYAGVENPANATEGALPVRVNDGERGANYSVVAPDATDDGASDGSGAGEAGDADGDAPAPSGDTASNSDGVSESASLEHVGDDDSSGTEKAASNTSDEAASNETTSTATTRTSDGTTTSADDTTGDADGTTGDDTDANGASTTSTAASTSSGSTPGFGVATALLALAFAAAALLARRD</sequence>
<dbReference type="NCBIfam" id="TIGR04207">
    <property type="entry name" value="halo_sig_pep"/>
    <property type="match status" value="1"/>
</dbReference>
<name>A0A8T4GQM3_9EURY</name>
<gene>
    <name evidence="3" type="ORF">J2752_002551</name>
</gene>
<dbReference type="OrthoDB" id="253477at2157"/>
<dbReference type="InterPro" id="IPR026452">
    <property type="entry name" value="Surf_glycop_sig_pep"/>
</dbReference>
<organism evidence="3 4">
    <name type="scientific">Halarchaeum rubridurum</name>
    <dbReference type="NCBI Taxonomy" id="489911"/>
    <lineage>
        <taxon>Archaea</taxon>
        <taxon>Methanobacteriati</taxon>
        <taxon>Methanobacteriota</taxon>
        <taxon>Stenosarchaea group</taxon>
        <taxon>Halobacteria</taxon>
        <taxon>Halobacteriales</taxon>
        <taxon>Halobacteriaceae</taxon>
    </lineage>
</organism>
<feature type="compositionally biased region" description="Low complexity" evidence="1">
    <location>
        <begin position="778"/>
        <end position="787"/>
    </location>
</feature>
<accession>A0A8T4GQM3</accession>
<dbReference type="RefSeq" id="WP_188873187.1">
    <property type="nucleotide sequence ID" value="NZ_BMOO01000012.1"/>
</dbReference>
<evidence type="ECO:0000313" key="4">
    <source>
        <dbReference type="Proteomes" id="UP000765891"/>
    </source>
</evidence>
<dbReference type="AlphaFoldDB" id="A0A8T4GQM3"/>
<keyword evidence="2" id="KW-0472">Membrane</keyword>
<keyword evidence="2" id="KW-1133">Transmembrane helix</keyword>
<feature type="transmembrane region" description="Helical" evidence="2">
    <location>
        <begin position="878"/>
        <end position="897"/>
    </location>
</feature>
<proteinExistence type="predicted"/>
<feature type="compositionally biased region" description="Low complexity" evidence="1">
    <location>
        <begin position="859"/>
        <end position="878"/>
    </location>
</feature>
<dbReference type="EMBL" id="JAGGKO010000004">
    <property type="protein sequence ID" value="MBP1955628.1"/>
    <property type="molecule type" value="Genomic_DNA"/>
</dbReference>
<feature type="region of interest" description="Disordered" evidence="1">
    <location>
        <begin position="752"/>
        <end position="878"/>
    </location>
</feature>
<feature type="compositionally biased region" description="Low complexity" evidence="1">
    <location>
        <begin position="817"/>
        <end position="852"/>
    </location>
</feature>
<feature type="compositionally biased region" description="Polar residues" evidence="1">
    <location>
        <begin position="788"/>
        <end position="797"/>
    </location>
</feature>
<reference evidence="3" key="1">
    <citation type="submission" date="2021-03" db="EMBL/GenBank/DDBJ databases">
        <title>Genomic Encyclopedia of Type Strains, Phase IV (KMG-IV): sequencing the most valuable type-strain genomes for metagenomic binning, comparative biology and taxonomic classification.</title>
        <authorList>
            <person name="Goeker M."/>
        </authorList>
    </citation>
    <scope>NUCLEOTIDE SEQUENCE</scope>
    <source>
        <strain evidence="3">DSM 22443</strain>
    </source>
</reference>
<evidence type="ECO:0000256" key="2">
    <source>
        <dbReference type="SAM" id="Phobius"/>
    </source>
</evidence>
<evidence type="ECO:0000256" key="1">
    <source>
        <dbReference type="SAM" id="MobiDB-lite"/>
    </source>
</evidence>